<dbReference type="RefSeq" id="WP_027306014.1">
    <property type="nucleotide sequence ID" value="NZ_CP063091.1"/>
</dbReference>
<dbReference type="InterPro" id="IPR005835">
    <property type="entry name" value="NTP_transferase_dom"/>
</dbReference>
<sequence length="252" mass="29330">MKALILAAGFGSRLMPLTQNEPKCMVKYQGKRLIDYEIEALKEAKIEEIAVVGGYLFDTLKTFLKQNHGIEKIYQNKNYAQTNMVSTLFCAREFLELCLKEKQDLIVSYADIVYFKETILKLKNEKESLAIVVDKAWRSLWEKRFKNPLEDAETLKLKDSYIVELGKKAKDYDEIQAQYIGLFKFSASFLAEVLHFYDTLDKNAIYDGKDFDNMYMTSFLQALIDKIKPAKAVEIYGNWLEIDFKKDLEIQI</sequence>
<gene>
    <name evidence="4" type="ORF">A0071_09430</name>
</gene>
<proteinExistence type="predicted"/>
<protein>
    <submittedName>
        <fullName evidence="4">Phosphocholine cytidylyltransferase family protein</fullName>
    </submittedName>
</protein>
<dbReference type="GO" id="GO:0016779">
    <property type="term" value="F:nucleotidyltransferase activity"/>
    <property type="evidence" value="ECO:0007669"/>
    <property type="project" value="UniProtKB-KW"/>
</dbReference>
<dbReference type="SUPFAM" id="SSF53448">
    <property type="entry name" value="Nucleotide-diphospho-sugar transferases"/>
    <property type="match status" value="1"/>
</dbReference>
<evidence type="ECO:0000313" key="5">
    <source>
        <dbReference type="Proteomes" id="UP000594874"/>
    </source>
</evidence>
<keyword evidence="2 4" id="KW-0548">Nucleotidyltransferase</keyword>
<dbReference type="PANTHER" id="PTHR43584">
    <property type="entry name" value="NUCLEOTIDYL TRANSFERASE"/>
    <property type="match status" value="1"/>
</dbReference>
<evidence type="ECO:0000259" key="3">
    <source>
        <dbReference type="Pfam" id="PF00483"/>
    </source>
</evidence>
<dbReference type="Proteomes" id="UP000594874">
    <property type="component" value="Chromosome"/>
</dbReference>
<dbReference type="CDD" id="cd02523">
    <property type="entry name" value="PC_cytidylyltransferase"/>
    <property type="match status" value="1"/>
</dbReference>
<organism evidence="4 5">
    <name type="scientific">Campylobacter cuniculorum</name>
    <dbReference type="NCBI Taxonomy" id="374106"/>
    <lineage>
        <taxon>Bacteria</taxon>
        <taxon>Pseudomonadati</taxon>
        <taxon>Campylobacterota</taxon>
        <taxon>Epsilonproteobacteria</taxon>
        <taxon>Campylobacterales</taxon>
        <taxon>Campylobacteraceae</taxon>
        <taxon>Campylobacter</taxon>
    </lineage>
</organism>
<dbReference type="Gene3D" id="3.90.550.10">
    <property type="entry name" value="Spore Coat Polysaccharide Biosynthesis Protein SpsA, Chain A"/>
    <property type="match status" value="1"/>
</dbReference>
<evidence type="ECO:0000256" key="1">
    <source>
        <dbReference type="ARBA" id="ARBA00022679"/>
    </source>
</evidence>
<dbReference type="Pfam" id="PF00483">
    <property type="entry name" value="NTP_transferase"/>
    <property type="match status" value="1"/>
</dbReference>
<dbReference type="PANTHER" id="PTHR43584:SF8">
    <property type="entry name" value="N-ACETYLMURAMATE ALPHA-1-PHOSPHATE URIDYLYLTRANSFERASE"/>
    <property type="match status" value="1"/>
</dbReference>
<accession>A0ABX6TY33</accession>
<reference evidence="4 5" key="1">
    <citation type="submission" date="2020-10" db="EMBL/GenBank/DDBJ databases">
        <title>Campylobacter and Helicobacter PacBio genomes.</title>
        <authorList>
            <person name="Lane C."/>
        </authorList>
    </citation>
    <scope>NUCLEOTIDE SEQUENCE [LARGE SCALE GENOMIC DNA]</scope>
    <source>
        <strain evidence="4 5">2010D-8469</strain>
    </source>
</reference>
<name>A0ABX6TY33_9BACT</name>
<evidence type="ECO:0000313" key="4">
    <source>
        <dbReference type="EMBL" id="QOR04354.1"/>
    </source>
</evidence>
<keyword evidence="5" id="KW-1185">Reference proteome</keyword>
<dbReference type="InterPro" id="IPR050065">
    <property type="entry name" value="GlmU-like"/>
</dbReference>
<feature type="domain" description="Nucleotidyl transferase" evidence="3">
    <location>
        <begin position="2"/>
        <end position="126"/>
    </location>
</feature>
<evidence type="ECO:0000256" key="2">
    <source>
        <dbReference type="ARBA" id="ARBA00022695"/>
    </source>
</evidence>
<dbReference type="EMBL" id="CP063091">
    <property type="protein sequence ID" value="QOR04354.1"/>
    <property type="molecule type" value="Genomic_DNA"/>
</dbReference>
<keyword evidence="1" id="KW-0808">Transferase</keyword>
<dbReference type="InterPro" id="IPR029044">
    <property type="entry name" value="Nucleotide-diphossugar_trans"/>
</dbReference>